<dbReference type="InterPro" id="IPR011701">
    <property type="entry name" value="MFS"/>
</dbReference>
<keyword evidence="6" id="KW-1185">Reference proteome</keyword>
<feature type="transmembrane region" description="Helical" evidence="5">
    <location>
        <begin position="174"/>
        <end position="197"/>
    </location>
</feature>
<feature type="transmembrane region" description="Helical" evidence="5">
    <location>
        <begin position="148"/>
        <end position="168"/>
    </location>
</feature>
<evidence type="ECO:0000256" key="3">
    <source>
        <dbReference type="ARBA" id="ARBA00022989"/>
    </source>
</evidence>
<evidence type="ECO:0000313" key="7">
    <source>
        <dbReference type="WBParaSite" id="ACAC_0000471001-mRNA-1"/>
    </source>
</evidence>
<dbReference type="GO" id="GO:0016020">
    <property type="term" value="C:membrane"/>
    <property type="evidence" value="ECO:0007669"/>
    <property type="project" value="UniProtKB-SubCell"/>
</dbReference>
<feature type="transmembrane region" description="Helical" evidence="5">
    <location>
        <begin position="50"/>
        <end position="71"/>
    </location>
</feature>
<accession>A0A0K0D3R5</accession>
<organism evidence="6 7">
    <name type="scientific">Angiostrongylus cantonensis</name>
    <name type="common">Rat lungworm</name>
    <dbReference type="NCBI Taxonomy" id="6313"/>
    <lineage>
        <taxon>Eukaryota</taxon>
        <taxon>Metazoa</taxon>
        <taxon>Ecdysozoa</taxon>
        <taxon>Nematoda</taxon>
        <taxon>Chromadorea</taxon>
        <taxon>Rhabditida</taxon>
        <taxon>Rhabditina</taxon>
        <taxon>Rhabditomorpha</taxon>
        <taxon>Strongyloidea</taxon>
        <taxon>Metastrongylidae</taxon>
        <taxon>Angiostrongylus</taxon>
    </lineage>
</organism>
<keyword evidence="4 5" id="KW-0472">Membrane</keyword>
<keyword evidence="2 5" id="KW-0812">Transmembrane</keyword>
<feature type="transmembrane region" description="Helical" evidence="5">
    <location>
        <begin position="108"/>
        <end position="128"/>
    </location>
</feature>
<evidence type="ECO:0000256" key="4">
    <source>
        <dbReference type="ARBA" id="ARBA00023136"/>
    </source>
</evidence>
<dbReference type="InterPro" id="IPR036259">
    <property type="entry name" value="MFS_trans_sf"/>
</dbReference>
<feature type="transmembrane region" description="Helical" evidence="5">
    <location>
        <begin position="78"/>
        <end position="96"/>
    </location>
</feature>
<proteinExistence type="predicted"/>
<dbReference type="InterPro" id="IPR049680">
    <property type="entry name" value="FLVCR1-2_SLC49-like"/>
</dbReference>
<dbReference type="PANTHER" id="PTHR10924">
    <property type="entry name" value="MAJOR FACILITATOR SUPERFAMILY PROTEIN-RELATED"/>
    <property type="match status" value="1"/>
</dbReference>
<name>A0A0K0D3R5_ANGCA</name>
<dbReference type="Pfam" id="PF07690">
    <property type="entry name" value="MFS_1"/>
    <property type="match status" value="1"/>
</dbReference>
<evidence type="ECO:0000313" key="6">
    <source>
        <dbReference type="Proteomes" id="UP000035642"/>
    </source>
</evidence>
<keyword evidence="3 5" id="KW-1133">Transmembrane helix</keyword>
<dbReference type="PANTHER" id="PTHR10924:SF30">
    <property type="entry name" value="MFS DOMAIN-CONTAINING PROTEIN"/>
    <property type="match status" value="1"/>
</dbReference>
<evidence type="ECO:0000256" key="1">
    <source>
        <dbReference type="ARBA" id="ARBA00004141"/>
    </source>
</evidence>
<reference evidence="7" key="2">
    <citation type="submission" date="2017-02" db="UniProtKB">
        <authorList>
            <consortium name="WormBaseParasite"/>
        </authorList>
    </citation>
    <scope>IDENTIFICATION</scope>
</reference>
<protein>
    <submittedName>
        <fullName evidence="7">MFS domain-containing protein</fullName>
    </submittedName>
</protein>
<dbReference type="GO" id="GO:0022857">
    <property type="term" value="F:transmembrane transporter activity"/>
    <property type="evidence" value="ECO:0007669"/>
    <property type="project" value="InterPro"/>
</dbReference>
<sequence length="277" mass="30946">MSTVFRTYKRRWIYLLATCLVNFSNGNTWITYSSITFYTNEFYDNTNAALFFNVIFLALSIPVGLLACWWTDRFGLRSAYHIGAWANFIGNVIRFAGSGEWVSKNMRFPLSFTGQIVAAFAQPFVMFLPTKLAANWFPQDQRAIANTLSSMSNPVGIAVMYSVAPLIVNGSHPAAFPLLTGVCATLATLTIFITLFITRSKPPTPVAPSRDSEIKIPPFLDGVKLCMRNKTYLVLAVCLGEYFLIVISHISQHFVEGGFFSLISLILFQCKNSHKSL</sequence>
<reference evidence="6" key="1">
    <citation type="submission" date="2012-09" db="EMBL/GenBank/DDBJ databases">
        <authorList>
            <person name="Martin A.A."/>
        </authorList>
    </citation>
    <scope>NUCLEOTIDE SEQUENCE</scope>
</reference>
<evidence type="ECO:0000256" key="5">
    <source>
        <dbReference type="SAM" id="Phobius"/>
    </source>
</evidence>
<dbReference type="Proteomes" id="UP000035642">
    <property type="component" value="Unassembled WGS sequence"/>
</dbReference>
<dbReference type="WBParaSite" id="ACAC_0000471001-mRNA-1">
    <property type="protein sequence ID" value="ACAC_0000471001-mRNA-1"/>
    <property type="gene ID" value="ACAC_0000471001"/>
</dbReference>
<dbReference type="Gene3D" id="1.20.1250.20">
    <property type="entry name" value="MFS general substrate transporter like domains"/>
    <property type="match status" value="1"/>
</dbReference>
<feature type="transmembrane region" description="Helical" evidence="5">
    <location>
        <begin position="232"/>
        <end position="251"/>
    </location>
</feature>
<dbReference type="SUPFAM" id="SSF103473">
    <property type="entry name" value="MFS general substrate transporter"/>
    <property type="match status" value="1"/>
</dbReference>
<evidence type="ECO:0000256" key="2">
    <source>
        <dbReference type="ARBA" id="ARBA00022692"/>
    </source>
</evidence>
<comment type="subcellular location">
    <subcellularLocation>
        <location evidence="1">Membrane</location>
        <topology evidence="1">Multi-pass membrane protein</topology>
    </subcellularLocation>
</comment>
<feature type="transmembrane region" description="Helical" evidence="5">
    <location>
        <begin position="12"/>
        <end position="30"/>
    </location>
</feature>
<dbReference type="AlphaFoldDB" id="A0A0K0D3R5"/>